<evidence type="ECO:0000256" key="2">
    <source>
        <dbReference type="ARBA" id="ARBA00023015"/>
    </source>
</evidence>
<dbReference type="SUPFAM" id="SSF46785">
    <property type="entry name" value="Winged helix' DNA-binding domain"/>
    <property type="match status" value="1"/>
</dbReference>
<dbReference type="STRING" id="1122207.MUS1_05865"/>
<dbReference type="Pfam" id="PF03466">
    <property type="entry name" value="LysR_substrate"/>
    <property type="match status" value="1"/>
</dbReference>
<dbReference type="InterPro" id="IPR005119">
    <property type="entry name" value="LysR_subst-bd"/>
</dbReference>
<dbReference type="Gene3D" id="1.10.10.10">
    <property type="entry name" value="Winged helix-like DNA-binding domain superfamily/Winged helix DNA-binding domain"/>
    <property type="match status" value="1"/>
</dbReference>
<gene>
    <name evidence="6" type="ORF">MUS1_05865</name>
</gene>
<dbReference type="InterPro" id="IPR036390">
    <property type="entry name" value="WH_DNA-bd_sf"/>
</dbReference>
<dbReference type="PANTHER" id="PTHR30537">
    <property type="entry name" value="HTH-TYPE TRANSCRIPTIONAL REGULATOR"/>
    <property type="match status" value="1"/>
</dbReference>
<proteinExistence type="inferred from homology"/>
<comment type="similarity">
    <text evidence="1">Belongs to the LysR transcriptional regulatory family.</text>
</comment>
<dbReference type="eggNOG" id="COG0583">
    <property type="taxonomic scope" value="Bacteria"/>
</dbReference>
<dbReference type="SUPFAM" id="SSF53850">
    <property type="entry name" value="Periplasmic binding protein-like II"/>
    <property type="match status" value="1"/>
</dbReference>
<keyword evidence="2" id="KW-0805">Transcription regulation</keyword>
<keyword evidence="4" id="KW-0804">Transcription</keyword>
<organism evidence="6 7">
    <name type="scientific">Marinomonas ushuaiensis DSM 15871</name>
    <dbReference type="NCBI Taxonomy" id="1122207"/>
    <lineage>
        <taxon>Bacteria</taxon>
        <taxon>Pseudomonadati</taxon>
        <taxon>Pseudomonadota</taxon>
        <taxon>Gammaproteobacteria</taxon>
        <taxon>Oceanospirillales</taxon>
        <taxon>Oceanospirillaceae</taxon>
        <taxon>Marinomonas</taxon>
    </lineage>
</organism>
<sequence>MSSNRLLPSLKSLLAFRYAAQSLSFKAAAEHLYVTQAAISQQIKTLEQALGVELFERHTRQVTLTTEGAYLFDYANKAFGLLEEGVKGVAEDSNPNTLVISAVPSFSNRWLVPRLGGFRIQEPEINLRLSPNSKLSTFLDTDLGVRLGEGVYKGLQSSLLFEEFLLPVCHPSLINDKEPIKKQLAKIPVITDTGPDMEHVWPIYQRFLDMYDMPINTQLHIDDSTALVEALLSRQGISMMRFSLVYEQIEKGQLVCPLPIYMKSRYDFYLVAPAHHFKRQKVMGFKRWIENEVKSIDHSWQEYTSNNPDFKEVTV</sequence>
<dbReference type="GO" id="GO:0006351">
    <property type="term" value="P:DNA-templated transcription"/>
    <property type="evidence" value="ECO:0007669"/>
    <property type="project" value="TreeGrafter"/>
</dbReference>
<evidence type="ECO:0000256" key="4">
    <source>
        <dbReference type="ARBA" id="ARBA00023163"/>
    </source>
</evidence>
<evidence type="ECO:0000313" key="7">
    <source>
        <dbReference type="Proteomes" id="UP000054058"/>
    </source>
</evidence>
<dbReference type="AlphaFoldDB" id="X7E172"/>
<dbReference type="GO" id="GO:0043565">
    <property type="term" value="F:sequence-specific DNA binding"/>
    <property type="evidence" value="ECO:0007669"/>
    <property type="project" value="TreeGrafter"/>
</dbReference>
<dbReference type="PROSITE" id="PS50931">
    <property type="entry name" value="HTH_LYSR"/>
    <property type="match status" value="1"/>
</dbReference>
<dbReference type="EMBL" id="JAMB01000015">
    <property type="protein sequence ID" value="ETX09722.1"/>
    <property type="molecule type" value="Genomic_DNA"/>
</dbReference>
<dbReference type="Gene3D" id="3.40.190.10">
    <property type="entry name" value="Periplasmic binding protein-like II"/>
    <property type="match status" value="2"/>
</dbReference>
<protein>
    <submittedName>
        <fullName evidence="6">Glycine cleavage system regulatory protein</fullName>
    </submittedName>
</protein>
<evidence type="ECO:0000313" key="6">
    <source>
        <dbReference type="EMBL" id="ETX09722.1"/>
    </source>
</evidence>
<dbReference type="InterPro" id="IPR058163">
    <property type="entry name" value="LysR-type_TF_proteobact-type"/>
</dbReference>
<dbReference type="InterPro" id="IPR036388">
    <property type="entry name" value="WH-like_DNA-bd_sf"/>
</dbReference>
<dbReference type="OrthoDB" id="6787458at2"/>
<dbReference type="FunFam" id="1.10.10.10:FF:000001">
    <property type="entry name" value="LysR family transcriptional regulator"/>
    <property type="match status" value="1"/>
</dbReference>
<dbReference type="InterPro" id="IPR000847">
    <property type="entry name" value="LysR_HTH_N"/>
</dbReference>
<dbReference type="RefSeq" id="WP_036163461.1">
    <property type="nucleotide sequence ID" value="NZ_JAMB01000015.1"/>
</dbReference>
<name>X7E172_9GAMM</name>
<dbReference type="Proteomes" id="UP000054058">
    <property type="component" value="Unassembled WGS sequence"/>
</dbReference>
<dbReference type="Pfam" id="PF00126">
    <property type="entry name" value="HTH_1"/>
    <property type="match status" value="1"/>
</dbReference>
<evidence type="ECO:0000259" key="5">
    <source>
        <dbReference type="PROSITE" id="PS50931"/>
    </source>
</evidence>
<dbReference type="CDD" id="cd08432">
    <property type="entry name" value="PBP2_GcdR_TrpI_HvrB_AmpR_like"/>
    <property type="match status" value="1"/>
</dbReference>
<feature type="domain" description="HTH lysR-type" evidence="5">
    <location>
        <begin position="8"/>
        <end position="65"/>
    </location>
</feature>
<dbReference type="PRINTS" id="PR00039">
    <property type="entry name" value="HTHLYSR"/>
</dbReference>
<evidence type="ECO:0000256" key="3">
    <source>
        <dbReference type="ARBA" id="ARBA00023125"/>
    </source>
</evidence>
<reference evidence="6 7" key="1">
    <citation type="submission" date="2014-01" db="EMBL/GenBank/DDBJ databases">
        <title>Marinomonas ushuaiensis DSM 15871 Genome Sequencing.</title>
        <authorList>
            <person name="Lai Q."/>
            <person name="Shao Z.S."/>
        </authorList>
    </citation>
    <scope>NUCLEOTIDE SEQUENCE [LARGE SCALE GENOMIC DNA]</scope>
    <source>
        <strain evidence="6 7">DSM 15871</strain>
    </source>
</reference>
<keyword evidence="3" id="KW-0238">DNA-binding</keyword>
<keyword evidence="7" id="KW-1185">Reference proteome</keyword>
<dbReference type="GO" id="GO:0003700">
    <property type="term" value="F:DNA-binding transcription factor activity"/>
    <property type="evidence" value="ECO:0007669"/>
    <property type="project" value="InterPro"/>
</dbReference>
<accession>X7E172</accession>
<dbReference type="PANTHER" id="PTHR30537:SF26">
    <property type="entry name" value="GLYCINE CLEAVAGE SYSTEM TRANSCRIPTIONAL ACTIVATOR"/>
    <property type="match status" value="1"/>
</dbReference>
<comment type="caution">
    <text evidence="6">The sequence shown here is derived from an EMBL/GenBank/DDBJ whole genome shotgun (WGS) entry which is preliminary data.</text>
</comment>
<dbReference type="PATRIC" id="fig|1122207.3.peg.2791"/>
<evidence type="ECO:0000256" key="1">
    <source>
        <dbReference type="ARBA" id="ARBA00009437"/>
    </source>
</evidence>